<dbReference type="GO" id="GO:0045150">
    <property type="term" value="P:acetoin catabolic process"/>
    <property type="evidence" value="ECO:0007669"/>
    <property type="project" value="UniProtKB-UniPathway"/>
</dbReference>
<dbReference type="InterPro" id="IPR000286">
    <property type="entry name" value="HDACs"/>
</dbReference>
<gene>
    <name evidence="5" type="ORF">NVIE_021870</name>
</gene>
<evidence type="ECO:0000256" key="1">
    <source>
        <dbReference type="ARBA" id="ARBA00005101"/>
    </source>
</evidence>
<dbReference type="KEGG" id="nvn:NVIE_021870"/>
<accession>A0A060HSL9</accession>
<dbReference type="CDD" id="cd09994">
    <property type="entry name" value="HDAC_AcuC_like"/>
    <property type="match status" value="1"/>
</dbReference>
<dbReference type="GO" id="GO:0040029">
    <property type="term" value="P:epigenetic regulation of gene expression"/>
    <property type="evidence" value="ECO:0007669"/>
    <property type="project" value="TreeGrafter"/>
</dbReference>
<dbReference type="InterPro" id="IPR023696">
    <property type="entry name" value="Ureohydrolase_dom_sf"/>
</dbReference>
<evidence type="ECO:0000313" key="5">
    <source>
        <dbReference type="EMBL" id="AIC16446.1"/>
    </source>
</evidence>
<dbReference type="InterPro" id="IPR037138">
    <property type="entry name" value="His_deacetylse_dom_sf"/>
</dbReference>
<dbReference type="HOGENOM" id="CLU_503114_0_0_2"/>
<keyword evidence="6" id="KW-1185">Reference proteome</keyword>
<dbReference type="AlphaFoldDB" id="A0A060HSL9"/>
<feature type="domain" description="Histone deacetylase" evidence="4">
    <location>
        <begin position="237"/>
        <end position="532"/>
    </location>
</feature>
<dbReference type="InterPro" id="IPR003085">
    <property type="entry name" value="AcuC"/>
</dbReference>
<dbReference type="Pfam" id="PF00850">
    <property type="entry name" value="Hist_deacetyl"/>
    <property type="match status" value="1"/>
</dbReference>
<proteinExistence type="predicted"/>
<name>A0A060HSL9_9ARCH</name>
<comment type="pathway">
    <text evidence="1">Ketone degradation; acetoin degradation.</text>
</comment>
<dbReference type="EMBL" id="CP007536">
    <property type="protein sequence ID" value="AIC16446.1"/>
    <property type="molecule type" value="Genomic_DNA"/>
</dbReference>
<dbReference type="InterPro" id="IPR023801">
    <property type="entry name" value="His_deacetylse_dom"/>
</dbReference>
<evidence type="ECO:0000313" key="6">
    <source>
        <dbReference type="Proteomes" id="UP000027093"/>
    </source>
</evidence>
<dbReference type="STRING" id="926571.NVIE_021870"/>
<dbReference type="SUPFAM" id="SSF52768">
    <property type="entry name" value="Arginase/deacetylase"/>
    <property type="match status" value="1"/>
</dbReference>
<dbReference type="PANTHER" id="PTHR10625:SF10">
    <property type="entry name" value="HISTONE DEACETYLASE HDAC1"/>
    <property type="match status" value="1"/>
</dbReference>
<evidence type="ECO:0000256" key="3">
    <source>
        <dbReference type="ARBA" id="ARBA00022627"/>
    </source>
</evidence>
<reference evidence="5 6" key="1">
    <citation type="journal article" date="2014" name="Int. J. Syst. Evol. Microbiol.">
        <title>Nitrososphaera viennensis gen. nov., sp. nov., an aerobic and mesophilic, ammonia-oxidizing archaeon from soil and a member of the archaeal phylum Thaumarchaeota.</title>
        <authorList>
            <person name="Stieglmeier M."/>
            <person name="Klingl A."/>
            <person name="Alves R.J."/>
            <person name="Rittmann S.K."/>
            <person name="Melcher M."/>
            <person name="Leisch N."/>
            <person name="Schleper C."/>
        </authorList>
    </citation>
    <scope>NUCLEOTIDE SEQUENCE [LARGE SCALE GENOMIC DNA]</scope>
    <source>
        <strain evidence="5">EN76</strain>
    </source>
</reference>
<dbReference type="PANTHER" id="PTHR10625">
    <property type="entry name" value="HISTONE DEACETYLASE HDAC1-RELATED"/>
    <property type="match status" value="1"/>
</dbReference>
<evidence type="ECO:0000256" key="2">
    <source>
        <dbReference type="ARBA" id="ARBA00020218"/>
    </source>
</evidence>
<dbReference type="Gene3D" id="3.40.800.20">
    <property type="entry name" value="Histone deacetylase domain"/>
    <property type="match status" value="1"/>
</dbReference>
<organism evidence="5 6">
    <name type="scientific">Nitrososphaera viennensis EN76</name>
    <dbReference type="NCBI Taxonomy" id="926571"/>
    <lineage>
        <taxon>Archaea</taxon>
        <taxon>Nitrososphaerota</taxon>
        <taxon>Nitrososphaeria</taxon>
        <taxon>Nitrososphaerales</taxon>
        <taxon>Nitrososphaeraceae</taxon>
        <taxon>Nitrososphaera</taxon>
    </lineage>
</organism>
<keyword evidence="3" id="KW-0006">Acetoin catabolism</keyword>
<dbReference type="Proteomes" id="UP000027093">
    <property type="component" value="Chromosome"/>
</dbReference>
<evidence type="ECO:0000259" key="4">
    <source>
        <dbReference type="Pfam" id="PF00850"/>
    </source>
</evidence>
<dbReference type="UniPathway" id="UPA00040"/>
<dbReference type="GO" id="GO:0004407">
    <property type="term" value="F:histone deacetylase activity"/>
    <property type="evidence" value="ECO:0007669"/>
    <property type="project" value="TreeGrafter"/>
</dbReference>
<sequence length="541" mass="59217">MLTYLLRISVSMFTLSPFFFNPSDVISSVWGISETENFSLSTSTTVRLVPSTAIDPFGTSVLVSAVSSSLNHIVVSDGFSIFSTMVAVPSTWPRTKWPSSLSPTFMLRSTFTLSPGFIPPSDVRRTVSATISNCASPFCSFVTVRQAPFMQTLSPTLRPLAILPSLTRMTVSAPFFARATDLTSARPSTMPVNMYYQLCGAQGIKRLICHSRKPSDVCNTAVFFGDELARYGFGGSHPWGTDRIYAFWSRLQSERQVANVVIVEQPEITTEEAVLSFHERDYVEMVKMASKQCKSIPLDRGDTPSFRGMFEATLYVVGSTLAALDMVVQGRDRAGRKIENAFVPIAGLHHARRDSAGGFCVFNDVGVAIIQARKKYGITRIAYVDIDAHHGDGVFYEFKDDPLLFFADIHERDIYPGTGSASETGKGDAIGTKLNIPLEAGSGDGEFLKAFARVEEFVDSCRPELIFLNCGADSLAGDPITDLRYSARAHRHAAKVLHDLAHKHCNGRIIAVGGGGYNRANIGVAWTEVVRSLAAKEAIYY</sequence>
<protein>
    <recommendedName>
        <fullName evidence="2">Acetoin utilization protein AcuC</fullName>
    </recommendedName>
</protein>
<dbReference type="PRINTS" id="PR01270">
    <property type="entry name" value="HDASUPER"/>
</dbReference>